<dbReference type="EMBL" id="SOBK01000004">
    <property type="protein sequence ID" value="TDT89161.1"/>
    <property type="molecule type" value="Genomic_DNA"/>
</dbReference>
<dbReference type="Gene3D" id="3.40.630.30">
    <property type="match status" value="1"/>
</dbReference>
<gene>
    <name evidence="4" type="ORF">AWY79_04590</name>
    <name evidence="5" type="ORF">EDC59_104154</name>
</gene>
<evidence type="ECO:0000313" key="4">
    <source>
        <dbReference type="EMBL" id="AMK10443.1"/>
    </source>
</evidence>
<dbReference type="OrthoDB" id="1821130at2"/>
<keyword evidence="2" id="KW-0012">Acyltransferase</keyword>
<feature type="domain" description="N-acetyltransferase" evidence="3">
    <location>
        <begin position="6"/>
        <end position="145"/>
    </location>
</feature>
<evidence type="ECO:0000259" key="3">
    <source>
        <dbReference type="PROSITE" id="PS51186"/>
    </source>
</evidence>
<keyword evidence="6" id="KW-1185">Reference proteome</keyword>
<sequence>MTDNHPAILPFEDRHRDGVTALWRAVFGYPADYNEPGFVIDAKVARDRLFWVAEAGGVESGLVVGTIMAGYDGHRGWIYSLAVHPDQRGRRLGTRLLDRALAELKALGCVKVNLQILESNETVRRFYEANGFTVEPRLSMGRRLD</sequence>
<reference evidence="4 6" key="1">
    <citation type="journal article" date="2016" name="Front. Microbiol.">
        <title>Genome Sequence of the Piezophilic, Mesophilic Sulfate-Reducing Bacterium Desulfovibrio indicus J2T.</title>
        <authorList>
            <person name="Cao J."/>
            <person name="Maignien L."/>
            <person name="Shao Z."/>
            <person name="Alain K."/>
            <person name="Jebbar M."/>
        </authorList>
    </citation>
    <scope>NUCLEOTIDE SEQUENCE [LARGE SCALE GENOMIC DNA]</scope>
    <source>
        <strain evidence="4 6">J2</strain>
    </source>
</reference>
<dbReference type="NCBIfam" id="NF002959">
    <property type="entry name" value="PRK03624.1"/>
    <property type="match status" value="1"/>
</dbReference>
<dbReference type="EMBL" id="CP014206">
    <property type="protein sequence ID" value="AMK10443.1"/>
    <property type="molecule type" value="Genomic_DNA"/>
</dbReference>
<keyword evidence="5" id="KW-0687">Ribonucleoprotein</keyword>
<name>A0A126QK89_9BACT</name>
<organism evidence="5 7">
    <name type="scientific">Pseudodesulfovibrio indicus</name>
    <dbReference type="NCBI Taxonomy" id="1716143"/>
    <lineage>
        <taxon>Bacteria</taxon>
        <taxon>Pseudomonadati</taxon>
        <taxon>Thermodesulfobacteriota</taxon>
        <taxon>Desulfovibrionia</taxon>
        <taxon>Desulfovibrionales</taxon>
        <taxon>Desulfovibrionaceae</taxon>
    </lineage>
</organism>
<dbReference type="InterPro" id="IPR016181">
    <property type="entry name" value="Acyl_CoA_acyltransferase"/>
</dbReference>
<evidence type="ECO:0000313" key="6">
    <source>
        <dbReference type="Proteomes" id="UP000055611"/>
    </source>
</evidence>
<dbReference type="InterPro" id="IPR000182">
    <property type="entry name" value="GNAT_dom"/>
</dbReference>
<dbReference type="PANTHER" id="PTHR43877">
    <property type="entry name" value="AMINOALKYLPHOSPHONATE N-ACETYLTRANSFERASE-RELATED-RELATED"/>
    <property type="match status" value="1"/>
</dbReference>
<reference evidence="5 7" key="2">
    <citation type="submission" date="2019-03" db="EMBL/GenBank/DDBJ databases">
        <title>Genomic Encyclopedia of Type Strains, Phase IV (KMG-IV): sequencing the most valuable type-strain genomes for metagenomic binning, comparative biology and taxonomic classification.</title>
        <authorList>
            <person name="Goeker M."/>
        </authorList>
    </citation>
    <scope>NUCLEOTIDE SEQUENCE [LARGE SCALE GENOMIC DNA]</scope>
    <source>
        <strain evidence="5 7">DSM 101483</strain>
    </source>
</reference>
<dbReference type="GO" id="GO:0005840">
    <property type="term" value="C:ribosome"/>
    <property type="evidence" value="ECO:0007669"/>
    <property type="project" value="UniProtKB-KW"/>
</dbReference>
<evidence type="ECO:0000313" key="7">
    <source>
        <dbReference type="Proteomes" id="UP000295506"/>
    </source>
</evidence>
<dbReference type="KEGG" id="dej:AWY79_04590"/>
<keyword evidence="1" id="KW-0808">Transferase</keyword>
<dbReference type="AlphaFoldDB" id="A0A126QK89"/>
<protein>
    <submittedName>
        <fullName evidence="5">Ribosomal protein S18 acetylase RimI-like enzyme</fullName>
    </submittedName>
</protein>
<evidence type="ECO:0000256" key="2">
    <source>
        <dbReference type="ARBA" id="ARBA00023315"/>
    </source>
</evidence>
<dbReference type="InterPro" id="IPR050832">
    <property type="entry name" value="Bact_Acetyltransf"/>
</dbReference>
<dbReference type="SUPFAM" id="SSF55729">
    <property type="entry name" value="Acyl-CoA N-acyltransferases (Nat)"/>
    <property type="match status" value="1"/>
</dbReference>
<accession>A0A126QK89</accession>
<dbReference type="PROSITE" id="PS51186">
    <property type="entry name" value="GNAT"/>
    <property type="match status" value="1"/>
</dbReference>
<keyword evidence="5" id="KW-0689">Ribosomal protein</keyword>
<dbReference type="Proteomes" id="UP000295506">
    <property type="component" value="Unassembled WGS sequence"/>
</dbReference>
<evidence type="ECO:0000313" key="5">
    <source>
        <dbReference type="EMBL" id="TDT89161.1"/>
    </source>
</evidence>
<evidence type="ECO:0000256" key="1">
    <source>
        <dbReference type="ARBA" id="ARBA00022679"/>
    </source>
</evidence>
<dbReference type="CDD" id="cd04301">
    <property type="entry name" value="NAT_SF"/>
    <property type="match status" value="1"/>
</dbReference>
<dbReference type="RefSeq" id="WP_066800922.1">
    <property type="nucleotide sequence ID" value="NZ_CP014206.1"/>
</dbReference>
<dbReference type="Pfam" id="PF00583">
    <property type="entry name" value="Acetyltransf_1"/>
    <property type="match status" value="1"/>
</dbReference>
<dbReference type="Proteomes" id="UP000055611">
    <property type="component" value="Chromosome"/>
</dbReference>
<proteinExistence type="predicted"/>
<dbReference type="GO" id="GO:0016747">
    <property type="term" value="F:acyltransferase activity, transferring groups other than amino-acyl groups"/>
    <property type="evidence" value="ECO:0007669"/>
    <property type="project" value="InterPro"/>
</dbReference>